<dbReference type="InterPro" id="IPR019734">
    <property type="entry name" value="TPR_rpt"/>
</dbReference>
<comment type="caution">
    <text evidence="3">The sequence shown here is derived from an EMBL/GenBank/DDBJ whole genome shotgun (WGS) entry which is preliminary data.</text>
</comment>
<keyword evidence="4" id="KW-1185">Reference proteome</keyword>
<dbReference type="AlphaFoldDB" id="A0A4R0NFF8"/>
<dbReference type="OrthoDB" id="7058419at2"/>
<dbReference type="Gene3D" id="1.25.40.10">
    <property type="entry name" value="Tetratricopeptide repeat domain"/>
    <property type="match status" value="1"/>
</dbReference>
<dbReference type="InterPro" id="IPR011990">
    <property type="entry name" value="TPR-like_helical_dom_sf"/>
</dbReference>
<evidence type="ECO:0000256" key="2">
    <source>
        <dbReference type="SAM" id="SignalP"/>
    </source>
</evidence>
<sequence>MIKCLSFMLLATLFSSCEWSSASSSSAVPIPLVRKKIAYKKWLEVAREDFRLSPKYGNGVKMQEQINADQNFLKTVIAKAGTSDSASNHYFMKACDYLSYGDLQTTMYRLNQAWMLNPKNPNVYRGFGWVYNHLEEYQLALEQFNEGLSFDPKNKELLFEKSIVEKRLKEINRATSL</sequence>
<reference evidence="3 4" key="1">
    <citation type="submission" date="2019-02" db="EMBL/GenBank/DDBJ databases">
        <title>Pedobacter sp. RP-3-8 sp. nov., isolated from Arctic soil.</title>
        <authorList>
            <person name="Dahal R.H."/>
        </authorList>
    </citation>
    <scope>NUCLEOTIDE SEQUENCE [LARGE SCALE GENOMIC DNA]</scope>
    <source>
        <strain evidence="3 4">RP-3-8</strain>
    </source>
</reference>
<feature type="signal peptide" evidence="2">
    <location>
        <begin position="1"/>
        <end position="20"/>
    </location>
</feature>
<dbReference type="PROSITE" id="PS50005">
    <property type="entry name" value="TPR"/>
    <property type="match status" value="1"/>
</dbReference>
<feature type="chain" id="PRO_5020848863" evidence="2">
    <location>
        <begin position="21"/>
        <end position="177"/>
    </location>
</feature>
<accession>A0A4R0NFF8</accession>
<keyword evidence="2" id="KW-0732">Signal</keyword>
<evidence type="ECO:0000313" key="4">
    <source>
        <dbReference type="Proteomes" id="UP000291117"/>
    </source>
</evidence>
<dbReference type="SMART" id="SM00028">
    <property type="entry name" value="TPR"/>
    <property type="match status" value="1"/>
</dbReference>
<gene>
    <name evidence="3" type="ORF">EZ444_00630</name>
</gene>
<dbReference type="Proteomes" id="UP000291117">
    <property type="component" value="Unassembled WGS sequence"/>
</dbReference>
<dbReference type="PROSITE" id="PS51257">
    <property type="entry name" value="PROKAR_LIPOPROTEIN"/>
    <property type="match status" value="1"/>
</dbReference>
<evidence type="ECO:0000256" key="1">
    <source>
        <dbReference type="PROSITE-ProRule" id="PRU00339"/>
    </source>
</evidence>
<feature type="repeat" description="TPR" evidence="1">
    <location>
        <begin position="121"/>
        <end position="154"/>
    </location>
</feature>
<evidence type="ECO:0000313" key="3">
    <source>
        <dbReference type="EMBL" id="TCC99220.1"/>
    </source>
</evidence>
<dbReference type="RefSeq" id="WP_131606205.1">
    <property type="nucleotide sequence ID" value="NZ_SJSM01000001.1"/>
</dbReference>
<dbReference type="EMBL" id="SJSM01000001">
    <property type="protein sequence ID" value="TCC99220.1"/>
    <property type="molecule type" value="Genomic_DNA"/>
</dbReference>
<name>A0A4R0NFF8_9SPHI</name>
<proteinExistence type="predicted"/>
<organism evidence="3 4">
    <name type="scientific">Pedobacter hiemivivus</name>
    <dbReference type="NCBI Taxonomy" id="2530454"/>
    <lineage>
        <taxon>Bacteria</taxon>
        <taxon>Pseudomonadati</taxon>
        <taxon>Bacteroidota</taxon>
        <taxon>Sphingobacteriia</taxon>
        <taxon>Sphingobacteriales</taxon>
        <taxon>Sphingobacteriaceae</taxon>
        <taxon>Pedobacter</taxon>
    </lineage>
</organism>
<keyword evidence="1" id="KW-0802">TPR repeat</keyword>
<protein>
    <submittedName>
        <fullName evidence="3">Uncharacterized protein</fullName>
    </submittedName>
</protein>
<dbReference type="SUPFAM" id="SSF48452">
    <property type="entry name" value="TPR-like"/>
    <property type="match status" value="1"/>
</dbReference>